<evidence type="ECO:0000259" key="8">
    <source>
        <dbReference type="Pfam" id="PF17048"/>
    </source>
</evidence>
<dbReference type="PANTHER" id="PTHR12670">
    <property type="entry name" value="CERAMIDASE"/>
    <property type="match status" value="1"/>
</dbReference>
<gene>
    <name evidence="9" type="ORF">BDN71DRAFT_1505843</name>
</gene>
<dbReference type="Gene3D" id="2.60.40.2300">
    <property type="entry name" value="Neutral/alkaline non-lysosomal ceramidase, C-terminal domain"/>
    <property type="match status" value="1"/>
</dbReference>
<evidence type="ECO:0000256" key="6">
    <source>
        <dbReference type="SAM" id="SignalP"/>
    </source>
</evidence>
<keyword evidence="5" id="KW-0746">Sphingolipid metabolism</keyword>
<dbReference type="EC" id="3.5.1.23" evidence="5"/>
<feature type="domain" description="Neutral/alkaline non-lysosomal ceramidase C-terminal" evidence="8">
    <location>
        <begin position="643"/>
        <end position="776"/>
    </location>
</feature>
<dbReference type="InterPro" id="IPR031329">
    <property type="entry name" value="NEUT/ALK_ceramidase_N"/>
</dbReference>
<dbReference type="GO" id="GO:0016020">
    <property type="term" value="C:membrane"/>
    <property type="evidence" value="ECO:0007669"/>
    <property type="project" value="GOC"/>
</dbReference>
<dbReference type="PANTHER" id="PTHR12670:SF1">
    <property type="entry name" value="NEUTRAL CERAMIDASE"/>
    <property type="match status" value="1"/>
</dbReference>
<dbReference type="GO" id="GO:0046514">
    <property type="term" value="P:ceramide catabolic process"/>
    <property type="evidence" value="ECO:0007669"/>
    <property type="project" value="InterPro"/>
</dbReference>
<dbReference type="OrthoDB" id="191371at2759"/>
<evidence type="ECO:0000256" key="2">
    <source>
        <dbReference type="ARBA" id="ARBA00022801"/>
    </source>
</evidence>
<name>A0A9P6DHE3_PLEER</name>
<dbReference type="GO" id="GO:0005576">
    <property type="term" value="C:extracellular region"/>
    <property type="evidence" value="ECO:0007669"/>
    <property type="project" value="TreeGrafter"/>
</dbReference>
<keyword evidence="4" id="KW-0479">Metal-binding</keyword>
<accession>A0A9P6DHE3</accession>
<dbReference type="Proteomes" id="UP000807025">
    <property type="component" value="Unassembled WGS sequence"/>
</dbReference>
<dbReference type="EMBL" id="MU154553">
    <property type="protein sequence ID" value="KAF9496330.1"/>
    <property type="molecule type" value="Genomic_DNA"/>
</dbReference>
<feature type="chain" id="PRO_5040137993" description="Neutral ceramidase" evidence="6">
    <location>
        <begin position="28"/>
        <end position="777"/>
    </location>
</feature>
<protein>
    <recommendedName>
        <fullName evidence="5">Neutral ceramidase</fullName>
        <ecNumber evidence="5">3.5.1.23</ecNumber>
    </recommendedName>
</protein>
<evidence type="ECO:0000256" key="5">
    <source>
        <dbReference type="RuleBase" id="RU366019"/>
    </source>
</evidence>
<evidence type="ECO:0000256" key="4">
    <source>
        <dbReference type="PIRSR" id="PIRSR606823-2"/>
    </source>
</evidence>
<sequence>MSKLVWSLTKGLLVSNALFTSLGYVDGQQGVAAQYLLGLGSSAQGVGDITGPVVETNLMGYASLAQVGTGLHMRQRSRAFIIADAAKPSDRVVFINADIAMGDSGVRRSIVSQLSSQFPGVYTNDNIAFVGTHQHSGVGGFLENLLPQITSLGYVKQSADAIVAGTVRAVQRAHTSLAPGKLSLGNTTVLDANINRSPSAYLANPAEERARYEFDQDKDMTLLRFDDANGNPRGFLNFFAVHGTSIYENNTLISTDNKGMAAFLYESSVEPAAMPGNTTFVAGFTQNTANVGDTSPNTLGAFCESPGEAFDGQPCDFETSTCGGTAQACHGRGPGFRISDFESNQIIGDAQFQGARRLMSSTLAPVHGAVKSVHTYLNMATHSFQLPNGSTAKTCPAALGFSFAGGTTDGPGAFDFVQGDNSTSQNPFWQIVKGAITPLPSDEQKACQAPKPILLNTGAASTPYAWSPSTVSIQMLRIGNFVILVMPGELTTMAGRRMREALRAKLISSGVIGSDAYVVVAGPANTYAHYVTTKEEYSIQRYEGASTIFGQYTLDAYIDKYGSLVSFLADNASAGVVPPSDPAPPDLSGKAISLQVSLSALRALPVCVAFRLDTHSLFYVYVYVAFTSRVCAYVRMLFRFSLLAQTAVVFDAAPIGKRFGQVLTNVNTTPYRAGDAVRVQFVGANPRNNLRLESTFLTVEQQVNGQWRAVRSDSHPSTTFKWTRTNTILGTSTVDITWTIEGGTPAGSYRISYFGDSKPLIGSISSFSGVSDTFTVA</sequence>
<dbReference type="InterPro" id="IPR006823">
    <property type="entry name" value="Ceramidase_alk"/>
</dbReference>
<proteinExistence type="inferred from homology"/>
<dbReference type="Pfam" id="PF04734">
    <property type="entry name" value="Ceramidase_alk"/>
    <property type="match status" value="1"/>
</dbReference>
<dbReference type="GO" id="GO:0042759">
    <property type="term" value="P:long-chain fatty acid biosynthetic process"/>
    <property type="evidence" value="ECO:0007669"/>
    <property type="project" value="TreeGrafter"/>
</dbReference>
<comment type="catalytic activity">
    <reaction evidence="5">
        <text>an N-acylsphing-4-enine + H2O = sphing-4-enine + a fatty acid</text>
        <dbReference type="Rhea" id="RHEA:20856"/>
        <dbReference type="ChEBI" id="CHEBI:15377"/>
        <dbReference type="ChEBI" id="CHEBI:28868"/>
        <dbReference type="ChEBI" id="CHEBI:52639"/>
        <dbReference type="ChEBI" id="CHEBI:57756"/>
        <dbReference type="EC" id="3.5.1.23"/>
    </reaction>
</comment>
<dbReference type="InterPro" id="IPR031331">
    <property type="entry name" value="NEUT/ALK_ceramidase_C"/>
</dbReference>
<feature type="binding site" evidence="4">
    <location>
        <position position="133"/>
    </location>
    <ligand>
        <name>Zn(2+)</name>
        <dbReference type="ChEBI" id="CHEBI:29105"/>
    </ligand>
</feature>
<feature type="active site" description="Nucleophile" evidence="3">
    <location>
        <position position="295"/>
    </location>
</feature>
<dbReference type="GO" id="GO:0046872">
    <property type="term" value="F:metal ion binding"/>
    <property type="evidence" value="ECO:0007669"/>
    <property type="project" value="UniProtKB-KW"/>
</dbReference>
<keyword evidence="4" id="KW-0862">Zinc</keyword>
<comment type="caution">
    <text evidence="9">The sequence shown here is derived from an EMBL/GenBank/DDBJ whole genome shotgun (WGS) entry which is preliminary data.</text>
</comment>
<reference evidence="9" key="1">
    <citation type="submission" date="2020-11" db="EMBL/GenBank/DDBJ databases">
        <authorList>
            <consortium name="DOE Joint Genome Institute"/>
            <person name="Ahrendt S."/>
            <person name="Riley R."/>
            <person name="Andreopoulos W."/>
            <person name="Labutti K."/>
            <person name="Pangilinan J."/>
            <person name="Ruiz-Duenas F.J."/>
            <person name="Barrasa J.M."/>
            <person name="Sanchez-Garcia M."/>
            <person name="Camarero S."/>
            <person name="Miyauchi S."/>
            <person name="Serrano A."/>
            <person name="Linde D."/>
            <person name="Babiker R."/>
            <person name="Drula E."/>
            <person name="Ayuso-Fernandez I."/>
            <person name="Pacheco R."/>
            <person name="Padilla G."/>
            <person name="Ferreira P."/>
            <person name="Barriuso J."/>
            <person name="Kellner H."/>
            <person name="Castanera R."/>
            <person name="Alfaro M."/>
            <person name="Ramirez L."/>
            <person name="Pisabarro A.G."/>
            <person name="Kuo A."/>
            <person name="Tritt A."/>
            <person name="Lipzen A."/>
            <person name="He G."/>
            <person name="Yan M."/>
            <person name="Ng V."/>
            <person name="Cullen D."/>
            <person name="Martin F."/>
            <person name="Rosso M.-N."/>
            <person name="Henrissat B."/>
            <person name="Hibbett D."/>
            <person name="Martinez A.T."/>
            <person name="Grigoriev I.V."/>
        </authorList>
    </citation>
    <scope>NUCLEOTIDE SEQUENCE</scope>
    <source>
        <strain evidence="9">ATCC 90797</strain>
    </source>
</reference>
<comment type="similarity">
    <text evidence="1 5">Belongs to the neutral ceramidase family.</text>
</comment>
<dbReference type="Pfam" id="PF17048">
    <property type="entry name" value="Ceramidse_alk_C"/>
    <property type="match status" value="1"/>
</dbReference>
<keyword evidence="2 5" id="KW-0378">Hydrolase</keyword>
<dbReference type="GO" id="GO:0046512">
    <property type="term" value="P:sphingosine biosynthetic process"/>
    <property type="evidence" value="ECO:0007669"/>
    <property type="project" value="TreeGrafter"/>
</dbReference>
<dbReference type="AlphaFoldDB" id="A0A9P6DHE3"/>
<evidence type="ECO:0000256" key="1">
    <source>
        <dbReference type="ARBA" id="ARBA00009835"/>
    </source>
</evidence>
<feature type="domain" description="Neutral/alkaline non-lysosomal ceramidase N-terminal" evidence="7">
    <location>
        <begin position="45"/>
        <end position="558"/>
    </location>
</feature>
<evidence type="ECO:0000259" key="7">
    <source>
        <dbReference type="Pfam" id="PF04734"/>
    </source>
</evidence>
<dbReference type="GO" id="GO:0017040">
    <property type="term" value="F:N-acylsphingosine amidohydrolase activity"/>
    <property type="evidence" value="ECO:0007669"/>
    <property type="project" value="UniProtKB-UniRule"/>
</dbReference>
<feature type="binding site" evidence="4">
    <location>
        <position position="242"/>
    </location>
    <ligand>
        <name>Zn(2+)</name>
        <dbReference type="ChEBI" id="CHEBI:29105"/>
    </ligand>
</feature>
<evidence type="ECO:0000313" key="10">
    <source>
        <dbReference type="Proteomes" id="UP000807025"/>
    </source>
</evidence>
<comment type="cofactor">
    <cofactor evidence="4">
        <name>Zn(2+)</name>
        <dbReference type="ChEBI" id="CHEBI:29105"/>
    </cofactor>
    <text evidence="4">Binds 1 zinc ion per subunit.</text>
</comment>
<feature type="signal peptide" evidence="6">
    <location>
        <begin position="1"/>
        <end position="27"/>
    </location>
</feature>
<evidence type="ECO:0000256" key="3">
    <source>
        <dbReference type="PIRSR" id="PIRSR606823-1"/>
    </source>
</evidence>
<dbReference type="InterPro" id="IPR038445">
    <property type="entry name" value="NCDase_C_sf"/>
</dbReference>
<keyword evidence="5" id="KW-0443">Lipid metabolism</keyword>
<keyword evidence="6" id="KW-0732">Signal</keyword>
<feature type="binding site" evidence="4">
    <location>
        <position position="530"/>
    </location>
    <ligand>
        <name>Zn(2+)</name>
        <dbReference type="ChEBI" id="CHEBI:29105"/>
    </ligand>
</feature>
<feature type="binding site" evidence="4">
    <location>
        <position position="489"/>
    </location>
    <ligand>
        <name>Zn(2+)</name>
        <dbReference type="ChEBI" id="CHEBI:29105"/>
    </ligand>
</feature>
<keyword evidence="10" id="KW-1185">Reference proteome</keyword>
<evidence type="ECO:0000313" key="9">
    <source>
        <dbReference type="EMBL" id="KAF9496330.1"/>
    </source>
</evidence>
<organism evidence="9 10">
    <name type="scientific">Pleurotus eryngii</name>
    <name type="common">Boletus of the steppes</name>
    <dbReference type="NCBI Taxonomy" id="5323"/>
    <lineage>
        <taxon>Eukaryota</taxon>
        <taxon>Fungi</taxon>
        <taxon>Dikarya</taxon>
        <taxon>Basidiomycota</taxon>
        <taxon>Agaricomycotina</taxon>
        <taxon>Agaricomycetes</taxon>
        <taxon>Agaricomycetidae</taxon>
        <taxon>Agaricales</taxon>
        <taxon>Pleurotineae</taxon>
        <taxon>Pleurotaceae</taxon>
        <taxon>Pleurotus</taxon>
    </lineage>
</organism>